<dbReference type="Proteomes" id="UP000181903">
    <property type="component" value="Chromosome I"/>
</dbReference>
<evidence type="ECO:0000313" key="2">
    <source>
        <dbReference type="Proteomes" id="UP000181903"/>
    </source>
</evidence>
<accession>A0ABY0RCK6</accession>
<organism evidence="1 2">
    <name type="scientific">Pseudomonas poae</name>
    <dbReference type="NCBI Taxonomy" id="200451"/>
    <lineage>
        <taxon>Bacteria</taxon>
        <taxon>Pseudomonadati</taxon>
        <taxon>Pseudomonadota</taxon>
        <taxon>Gammaproteobacteria</taxon>
        <taxon>Pseudomonadales</taxon>
        <taxon>Pseudomonadaceae</taxon>
        <taxon>Pseudomonas</taxon>
    </lineage>
</organism>
<evidence type="ECO:0008006" key="3">
    <source>
        <dbReference type="Google" id="ProtNLM"/>
    </source>
</evidence>
<gene>
    <name evidence="1" type="ORF">SAMN04490208_0934</name>
</gene>
<protein>
    <recommendedName>
        <fullName evidence="3">Type VI secretion protein</fullName>
    </recommendedName>
</protein>
<keyword evidence="2" id="KW-1185">Reference proteome</keyword>
<sequence length="73" mass="8344">MLTTFFSYFRRPFYSGRAASLSGRYLMLDRPWQVLVLALCLLSGCNANYVFDDADYRPLGDPQAGTRGQQREV</sequence>
<dbReference type="EMBL" id="LT629706">
    <property type="protein sequence ID" value="SDN63203.1"/>
    <property type="molecule type" value="Genomic_DNA"/>
</dbReference>
<name>A0ABY0RCK6_9PSED</name>
<proteinExistence type="predicted"/>
<evidence type="ECO:0000313" key="1">
    <source>
        <dbReference type="EMBL" id="SDN63203.1"/>
    </source>
</evidence>
<reference evidence="1 2" key="1">
    <citation type="submission" date="2016-10" db="EMBL/GenBank/DDBJ databases">
        <authorList>
            <person name="Varghese N."/>
            <person name="Submissions S."/>
        </authorList>
    </citation>
    <scope>NUCLEOTIDE SEQUENCE [LARGE SCALE GENOMIC DNA]</scope>
    <source>
        <strain evidence="1 2">BS2776</strain>
    </source>
</reference>